<accession>D5A9W6</accession>
<name>D5A9W6_PICSI</name>
<feature type="region of interest" description="Disordered" evidence="1">
    <location>
        <begin position="104"/>
        <end position="124"/>
    </location>
</feature>
<evidence type="ECO:0000256" key="1">
    <source>
        <dbReference type="SAM" id="MobiDB-lite"/>
    </source>
</evidence>
<feature type="compositionally biased region" description="Basic and acidic residues" evidence="1">
    <location>
        <begin position="23"/>
        <end position="49"/>
    </location>
</feature>
<dbReference type="EMBL" id="BT122989">
    <property type="protein sequence ID" value="ADE76335.1"/>
    <property type="molecule type" value="mRNA"/>
</dbReference>
<reference evidence="2" key="1">
    <citation type="submission" date="2010-04" db="EMBL/GenBank/DDBJ databases">
        <authorList>
            <person name="Reid K.E."/>
            <person name="Liao N."/>
            <person name="Chan S."/>
            <person name="Docking R."/>
            <person name="Taylor G."/>
            <person name="Moore R."/>
            <person name="Mayo M."/>
            <person name="Munro S."/>
            <person name="King J."/>
            <person name="Yanchuk A."/>
            <person name="Holt R."/>
            <person name="Jones S."/>
            <person name="Marra M."/>
            <person name="Ritland C.E."/>
            <person name="Ritland K."/>
            <person name="Bohlmann J."/>
        </authorList>
    </citation>
    <scope>NUCLEOTIDE SEQUENCE</scope>
    <source>
        <tissue evidence="2">Bud</tissue>
    </source>
</reference>
<evidence type="ECO:0000313" key="2">
    <source>
        <dbReference type="EMBL" id="ADE76335.1"/>
    </source>
</evidence>
<proteinExistence type="evidence at transcript level"/>
<sequence>METVKRLLGDEFQTLKHEIEVHCGRDSAHTSEDPKKLQVSESHEQENKPEPSSSTIHVDSGLQHADLSSVLAKEEVKVESKSVSKSNNGIVTATAAAEEIHTAKVTHSTHDDSKKKTHEEGQVQVQVQVQDRAFQILTRGAKAPTVKSGSPGQHH</sequence>
<protein>
    <submittedName>
        <fullName evidence="2">Uncharacterized protein</fullName>
    </submittedName>
</protein>
<dbReference type="AlphaFoldDB" id="D5A9W6"/>
<feature type="compositionally biased region" description="Basic and acidic residues" evidence="1">
    <location>
        <begin position="104"/>
        <end position="121"/>
    </location>
</feature>
<organism evidence="2">
    <name type="scientific">Picea sitchensis</name>
    <name type="common">Sitka spruce</name>
    <name type="synonym">Pinus sitchensis</name>
    <dbReference type="NCBI Taxonomy" id="3332"/>
    <lineage>
        <taxon>Eukaryota</taxon>
        <taxon>Viridiplantae</taxon>
        <taxon>Streptophyta</taxon>
        <taxon>Embryophyta</taxon>
        <taxon>Tracheophyta</taxon>
        <taxon>Spermatophyta</taxon>
        <taxon>Pinopsida</taxon>
        <taxon>Pinidae</taxon>
        <taxon>Conifers I</taxon>
        <taxon>Pinales</taxon>
        <taxon>Pinaceae</taxon>
        <taxon>Picea</taxon>
    </lineage>
</organism>
<feature type="region of interest" description="Disordered" evidence="1">
    <location>
        <begin position="23"/>
        <end position="67"/>
    </location>
</feature>